<evidence type="ECO:0000259" key="1">
    <source>
        <dbReference type="Pfam" id="PF12697"/>
    </source>
</evidence>
<dbReference type="PRINTS" id="PR00111">
    <property type="entry name" value="ABHYDROLASE"/>
</dbReference>
<evidence type="ECO:0000313" key="2">
    <source>
        <dbReference type="EMBL" id="BCM82714.1"/>
    </source>
</evidence>
<dbReference type="KEGG" id="mind:mvi_11750"/>
<proteinExistence type="predicted"/>
<gene>
    <name evidence="2" type="ORF">mvi_11750</name>
</gene>
<accession>A0A8H8WQZ5</accession>
<dbReference type="Gene3D" id="3.40.50.1820">
    <property type="entry name" value="alpha/beta hydrolase"/>
    <property type="match status" value="1"/>
</dbReference>
<feature type="domain" description="AB hydrolase-1" evidence="1">
    <location>
        <begin position="25"/>
        <end position="242"/>
    </location>
</feature>
<dbReference type="Pfam" id="PF12697">
    <property type="entry name" value="Abhydrolase_6"/>
    <property type="match status" value="1"/>
</dbReference>
<dbReference type="InterPro" id="IPR000073">
    <property type="entry name" value="AB_hydrolase_1"/>
</dbReference>
<dbReference type="PANTHER" id="PTHR43798:SF29">
    <property type="entry name" value="AB HYDROLASE-1 DOMAIN-CONTAINING PROTEIN"/>
    <property type="match status" value="1"/>
</dbReference>
<keyword evidence="2" id="KW-0378">Hydrolase</keyword>
<dbReference type="SUPFAM" id="SSF53474">
    <property type="entry name" value="alpha/beta-Hydrolases"/>
    <property type="match status" value="1"/>
</dbReference>
<sequence length="250" mass="26231">MTANAALGVPGAGTESPMTFPSGPLLFLPGLLNDAVLWRRPIAALADRTAAVVADLTLDDSIAAMARRALAAAPPRFGLVALSMGGYVAFEILRQAPERVTRLALFDTGAAPEDAAHAALRRQGMEQIKVGRFAGVTTRLLPKLVHASHVAGPVGEAVKAMAERVGGEAFLRQQRAILDRPDSRPILATIRVPTLVAVGADDVLTPPALSQEIHAGIAGSRLHVLADCGHLPPLERPEGTAALLREWLEA</sequence>
<dbReference type="AlphaFoldDB" id="A0A8H8WQZ5"/>
<organism evidence="2 3">
    <name type="scientific">Methylobacterium indicum</name>
    <dbReference type="NCBI Taxonomy" id="1775910"/>
    <lineage>
        <taxon>Bacteria</taxon>
        <taxon>Pseudomonadati</taxon>
        <taxon>Pseudomonadota</taxon>
        <taxon>Alphaproteobacteria</taxon>
        <taxon>Hyphomicrobiales</taxon>
        <taxon>Methylobacteriaceae</taxon>
        <taxon>Methylobacterium</taxon>
    </lineage>
</organism>
<dbReference type="PANTHER" id="PTHR43798">
    <property type="entry name" value="MONOACYLGLYCEROL LIPASE"/>
    <property type="match status" value="1"/>
</dbReference>
<dbReference type="GO" id="GO:0016787">
    <property type="term" value="F:hydrolase activity"/>
    <property type="evidence" value="ECO:0007669"/>
    <property type="project" value="UniProtKB-KW"/>
</dbReference>
<evidence type="ECO:0000313" key="3">
    <source>
        <dbReference type="Proteomes" id="UP000663508"/>
    </source>
</evidence>
<reference evidence="2" key="1">
    <citation type="submission" date="2020-11" db="EMBL/GenBank/DDBJ databases">
        <title>Complete genome sequence of a novel pathogenic Methylobacterium strain isolated from rice in Vietnam.</title>
        <authorList>
            <person name="Lai K."/>
            <person name="Okazaki S."/>
            <person name="Higashi K."/>
            <person name="Mori H."/>
            <person name="Toyoda A."/>
            <person name="Kurokawa K."/>
        </authorList>
    </citation>
    <scope>NUCLEOTIDE SEQUENCE</scope>
    <source>
        <strain evidence="2">VL1</strain>
    </source>
</reference>
<name>A0A8H8WQZ5_9HYPH</name>
<dbReference type="Proteomes" id="UP000663508">
    <property type="component" value="Chromosome"/>
</dbReference>
<dbReference type="InterPro" id="IPR029058">
    <property type="entry name" value="AB_hydrolase_fold"/>
</dbReference>
<dbReference type="InterPro" id="IPR050266">
    <property type="entry name" value="AB_hydrolase_sf"/>
</dbReference>
<protein>
    <submittedName>
        <fullName evidence="2">Hydrolase</fullName>
    </submittedName>
</protein>
<dbReference type="EMBL" id="AP024145">
    <property type="protein sequence ID" value="BCM82714.1"/>
    <property type="molecule type" value="Genomic_DNA"/>
</dbReference>